<keyword evidence="2" id="KW-1185">Reference proteome</keyword>
<organism evidence="1 2">
    <name type="scientific">Planomonospora sphaerica</name>
    <dbReference type="NCBI Taxonomy" id="161355"/>
    <lineage>
        <taxon>Bacteria</taxon>
        <taxon>Bacillati</taxon>
        <taxon>Actinomycetota</taxon>
        <taxon>Actinomycetes</taxon>
        <taxon>Streptosporangiales</taxon>
        <taxon>Streptosporangiaceae</taxon>
        <taxon>Planomonospora</taxon>
    </lineage>
</organism>
<reference evidence="1 2" key="1">
    <citation type="journal article" date="2016" name="Genome Announc.">
        <title>Draft Genome Sequence of Planomonospora sphaerica JCM9374, a Rare Actinomycete.</title>
        <authorList>
            <person name="Dohra H."/>
            <person name="Suzuki T."/>
            <person name="Inoue Y."/>
            <person name="Kodani S."/>
        </authorList>
    </citation>
    <scope>NUCLEOTIDE SEQUENCE [LARGE SCALE GENOMIC DNA]</scope>
    <source>
        <strain evidence="1 2">JCM 9374</strain>
    </source>
</reference>
<proteinExistence type="predicted"/>
<gene>
    <name evidence="1" type="ORF">PS9374_06844</name>
</gene>
<evidence type="ECO:0000313" key="1">
    <source>
        <dbReference type="EMBL" id="GAT71153.1"/>
    </source>
</evidence>
<dbReference type="EMBL" id="BDCX01000022">
    <property type="protein sequence ID" value="GAT71153.1"/>
    <property type="molecule type" value="Genomic_DNA"/>
</dbReference>
<reference evidence="2" key="2">
    <citation type="submission" date="2016-04" db="EMBL/GenBank/DDBJ databases">
        <title>Planomonospora sphaerica JCM9374 whole genome shotgun sequence.</title>
        <authorList>
            <person name="Suzuki T."/>
            <person name="Dohra H."/>
            <person name="Kodani S."/>
        </authorList>
    </citation>
    <scope>NUCLEOTIDE SEQUENCE [LARGE SCALE GENOMIC DNA]</scope>
    <source>
        <strain evidence="2">JCM 9374</strain>
    </source>
</reference>
<comment type="caution">
    <text evidence="1">The sequence shown here is derived from an EMBL/GenBank/DDBJ whole genome shotgun (WGS) entry which is preliminary data.</text>
</comment>
<name>A0A161MFG8_9ACTN</name>
<protein>
    <submittedName>
        <fullName evidence="1">Uncharacterized protein</fullName>
    </submittedName>
</protein>
<dbReference type="Proteomes" id="UP000077701">
    <property type="component" value="Unassembled WGS sequence"/>
</dbReference>
<dbReference type="STRING" id="161355.PS9374_06844"/>
<sequence>MTGPVPRFGDIWTIKHSLVLPPEPRLIVSADDFNEDFHVVLTARIKDVDLPEDDLTEPIRGYGAALLYMVEWLPRTSLHELVAAVPADRHDLLGQRVRLPFGP</sequence>
<dbReference type="RefSeq" id="WP_068904026.1">
    <property type="nucleotide sequence ID" value="NZ_BDCX01000022.1"/>
</dbReference>
<dbReference type="AlphaFoldDB" id="A0A161MFG8"/>
<evidence type="ECO:0000313" key="2">
    <source>
        <dbReference type="Proteomes" id="UP000077701"/>
    </source>
</evidence>
<accession>A0A161MFG8</accession>